<evidence type="ECO:0000313" key="10">
    <source>
        <dbReference type="Proteomes" id="UP000765509"/>
    </source>
</evidence>
<dbReference type="PROSITE" id="PS50157">
    <property type="entry name" value="ZINC_FINGER_C2H2_2"/>
    <property type="match status" value="2"/>
</dbReference>
<comment type="caution">
    <text evidence="9">The sequence shown here is derived from an EMBL/GenBank/DDBJ whole genome shotgun (WGS) entry which is preliminary data.</text>
</comment>
<feature type="compositionally biased region" description="Polar residues" evidence="6">
    <location>
        <begin position="103"/>
        <end position="118"/>
    </location>
</feature>
<dbReference type="InterPro" id="IPR013087">
    <property type="entry name" value="Znf_C2H2_type"/>
</dbReference>
<dbReference type="InterPro" id="IPR050329">
    <property type="entry name" value="GLI_C2H2-zinc-finger"/>
</dbReference>
<evidence type="ECO:0000256" key="1">
    <source>
        <dbReference type="ARBA" id="ARBA00022723"/>
    </source>
</evidence>
<protein>
    <recommendedName>
        <fullName evidence="8">C2H2-type domain-containing protein</fullName>
    </recommendedName>
</protein>
<dbReference type="Proteomes" id="UP000765509">
    <property type="component" value="Unassembled WGS sequence"/>
</dbReference>
<feature type="compositionally biased region" description="Polar residues" evidence="6">
    <location>
        <begin position="50"/>
        <end position="64"/>
    </location>
</feature>
<name>A0A9Q3CM28_9BASI</name>
<keyword evidence="7" id="KW-0812">Transmembrane</keyword>
<keyword evidence="3 5" id="KW-0863">Zinc-finger</keyword>
<dbReference type="Gene3D" id="3.30.160.60">
    <property type="entry name" value="Classic Zinc Finger"/>
    <property type="match status" value="2"/>
</dbReference>
<dbReference type="FunFam" id="3.30.160.60:FF:001732">
    <property type="entry name" value="Zgc:162936"/>
    <property type="match status" value="1"/>
</dbReference>
<feature type="compositionally biased region" description="Basic and acidic residues" evidence="6">
    <location>
        <begin position="65"/>
        <end position="77"/>
    </location>
</feature>
<keyword evidence="2" id="KW-0677">Repeat</keyword>
<feature type="domain" description="C2H2-type" evidence="8">
    <location>
        <begin position="294"/>
        <end position="323"/>
    </location>
</feature>
<feature type="domain" description="C2H2-type" evidence="8">
    <location>
        <begin position="324"/>
        <end position="351"/>
    </location>
</feature>
<feature type="transmembrane region" description="Helical" evidence="7">
    <location>
        <begin position="277"/>
        <end position="298"/>
    </location>
</feature>
<dbReference type="GO" id="GO:0005694">
    <property type="term" value="C:chromosome"/>
    <property type="evidence" value="ECO:0007669"/>
    <property type="project" value="UniProtKB-ARBA"/>
</dbReference>
<gene>
    <name evidence="9" type="ORF">O181_025145</name>
</gene>
<reference evidence="9" key="1">
    <citation type="submission" date="2021-03" db="EMBL/GenBank/DDBJ databases">
        <title>Draft genome sequence of rust myrtle Austropuccinia psidii MF-1, a brazilian biotype.</title>
        <authorList>
            <person name="Quecine M.C."/>
            <person name="Pachon D.M.R."/>
            <person name="Bonatelli M.L."/>
            <person name="Correr F.H."/>
            <person name="Franceschini L.M."/>
            <person name="Leite T.F."/>
            <person name="Margarido G.R.A."/>
            <person name="Almeida C.A."/>
            <person name="Ferrarezi J.A."/>
            <person name="Labate C.A."/>
        </authorList>
    </citation>
    <scope>NUCLEOTIDE SEQUENCE</scope>
    <source>
        <strain evidence="9">MF-1</strain>
    </source>
</reference>
<dbReference type="SUPFAM" id="SSF57667">
    <property type="entry name" value="beta-beta-alpha zinc fingers"/>
    <property type="match status" value="1"/>
</dbReference>
<evidence type="ECO:0000256" key="2">
    <source>
        <dbReference type="ARBA" id="ARBA00022737"/>
    </source>
</evidence>
<keyword evidence="10" id="KW-1185">Reference proteome</keyword>
<dbReference type="GO" id="GO:0005634">
    <property type="term" value="C:nucleus"/>
    <property type="evidence" value="ECO:0007669"/>
    <property type="project" value="UniProtKB-ARBA"/>
</dbReference>
<dbReference type="AlphaFoldDB" id="A0A9Q3CM28"/>
<evidence type="ECO:0000259" key="8">
    <source>
        <dbReference type="PROSITE" id="PS50157"/>
    </source>
</evidence>
<dbReference type="GO" id="GO:0008270">
    <property type="term" value="F:zinc ion binding"/>
    <property type="evidence" value="ECO:0007669"/>
    <property type="project" value="UniProtKB-KW"/>
</dbReference>
<sequence>MSTYRSSSPAPAYLGGKQALSALHSARTSLALSGISSSGRNDLAAYSLSTNQRESMLSTPQPLTTHERSRSSIKDQGSHGSSSLIQPKNYNLGLPNLPPMTPGETSRMASLETHNQAASELANRNHLYGPPRPFSRQRSNSQAFSNSTPIFDTSSTNYGNYASWKKPSPSASSLEYPSPLPTRGVSFGTLATPERSFSSQTEISASASTFNCNLYQDDSNLMASFNAQSSTQLNPTFALASNQNNINLDFIHPYPDKSPSLPAFHVERGGKNEPESFIVPHIAFLKVIFLLILFRSGFKSCLQAFARRHDRDRHQRMHTGEKPYECPQCSKRFMRSDALNRHRLMEPRCGQ</sequence>
<feature type="compositionally biased region" description="Polar residues" evidence="6">
    <location>
        <begin position="78"/>
        <end position="89"/>
    </location>
</feature>
<dbReference type="PANTHER" id="PTHR19818">
    <property type="entry name" value="ZINC FINGER PROTEIN ZIC AND GLI"/>
    <property type="match status" value="1"/>
</dbReference>
<evidence type="ECO:0000256" key="6">
    <source>
        <dbReference type="SAM" id="MobiDB-lite"/>
    </source>
</evidence>
<dbReference type="PANTHER" id="PTHR19818:SF139">
    <property type="entry name" value="PAIR-RULE PROTEIN ODD-PAIRED"/>
    <property type="match status" value="1"/>
</dbReference>
<dbReference type="EMBL" id="AVOT02008156">
    <property type="protein sequence ID" value="MBW0485430.1"/>
    <property type="molecule type" value="Genomic_DNA"/>
</dbReference>
<accession>A0A9Q3CM28</accession>
<dbReference type="OrthoDB" id="2496855at2759"/>
<evidence type="ECO:0000256" key="5">
    <source>
        <dbReference type="PROSITE-ProRule" id="PRU00042"/>
    </source>
</evidence>
<proteinExistence type="predicted"/>
<keyword evidence="4" id="KW-0862">Zinc</keyword>
<evidence type="ECO:0000256" key="7">
    <source>
        <dbReference type="SAM" id="Phobius"/>
    </source>
</evidence>
<keyword evidence="7" id="KW-1133">Transmembrane helix</keyword>
<dbReference type="GO" id="GO:0000981">
    <property type="term" value="F:DNA-binding transcription factor activity, RNA polymerase II-specific"/>
    <property type="evidence" value="ECO:0007669"/>
    <property type="project" value="TreeGrafter"/>
</dbReference>
<dbReference type="InterPro" id="IPR036236">
    <property type="entry name" value="Znf_C2H2_sf"/>
</dbReference>
<feature type="region of interest" description="Disordered" evidence="6">
    <location>
        <begin position="50"/>
        <end position="151"/>
    </location>
</feature>
<dbReference type="GO" id="GO:0045944">
    <property type="term" value="P:positive regulation of transcription by RNA polymerase II"/>
    <property type="evidence" value="ECO:0007669"/>
    <property type="project" value="UniProtKB-ARBA"/>
</dbReference>
<evidence type="ECO:0000256" key="4">
    <source>
        <dbReference type="ARBA" id="ARBA00022833"/>
    </source>
</evidence>
<evidence type="ECO:0000313" key="9">
    <source>
        <dbReference type="EMBL" id="MBW0485430.1"/>
    </source>
</evidence>
<organism evidence="9 10">
    <name type="scientific">Austropuccinia psidii MF-1</name>
    <dbReference type="NCBI Taxonomy" id="1389203"/>
    <lineage>
        <taxon>Eukaryota</taxon>
        <taxon>Fungi</taxon>
        <taxon>Dikarya</taxon>
        <taxon>Basidiomycota</taxon>
        <taxon>Pucciniomycotina</taxon>
        <taxon>Pucciniomycetes</taxon>
        <taxon>Pucciniales</taxon>
        <taxon>Sphaerophragmiaceae</taxon>
        <taxon>Austropuccinia</taxon>
    </lineage>
</organism>
<feature type="compositionally biased region" description="Polar residues" evidence="6">
    <location>
        <begin position="136"/>
        <end position="151"/>
    </location>
</feature>
<dbReference type="GO" id="GO:0000978">
    <property type="term" value="F:RNA polymerase II cis-regulatory region sequence-specific DNA binding"/>
    <property type="evidence" value="ECO:0007669"/>
    <property type="project" value="TreeGrafter"/>
</dbReference>
<keyword evidence="7" id="KW-0472">Membrane</keyword>
<keyword evidence="1" id="KW-0479">Metal-binding</keyword>
<evidence type="ECO:0000256" key="3">
    <source>
        <dbReference type="ARBA" id="ARBA00022771"/>
    </source>
</evidence>